<comment type="subcellular location">
    <subcellularLocation>
        <location evidence="8">Cell membrane</location>
        <topology evidence="8">Peripheral membrane protein</topology>
    </subcellularLocation>
    <subcellularLocation>
        <location evidence="1">Membrane</location>
    </subcellularLocation>
</comment>
<comment type="similarity">
    <text evidence="8">Belongs to the ATPase delta chain family.</text>
</comment>
<gene>
    <name evidence="8 9" type="primary">atpH</name>
    <name evidence="9" type="ORF">WR164_10580</name>
</gene>
<evidence type="ECO:0000256" key="8">
    <source>
        <dbReference type="HAMAP-Rule" id="MF_01416"/>
    </source>
</evidence>
<evidence type="ECO:0000256" key="4">
    <source>
        <dbReference type="ARBA" id="ARBA00023065"/>
    </source>
</evidence>
<dbReference type="EMBL" id="BRPL01000002">
    <property type="protein sequence ID" value="GLB47079.1"/>
    <property type="molecule type" value="Genomic_DNA"/>
</dbReference>
<keyword evidence="2 8" id="KW-0813">Transport</keyword>
<dbReference type="AlphaFoldDB" id="A0A9W6ETK4"/>
<dbReference type="PRINTS" id="PR00125">
    <property type="entry name" value="ATPASEDELTA"/>
</dbReference>
<dbReference type="Pfam" id="PF00213">
    <property type="entry name" value="OSCP"/>
    <property type="match status" value="1"/>
</dbReference>
<evidence type="ECO:0000256" key="1">
    <source>
        <dbReference type="ARBA" id="ARBA00004370"/>
    </source>
</evidence>
<keyword evidence="4 8" id="KW-0406">Ion transport</keyword>
<dbReference type="GO" id="GO:0005886">
    <property type="term" value="C:plasma membrane"/>
    <property type="evidence" value="ECO:0007669"/>
    <property type="project" value="UniProtKB-SubCell"/>
</dbReference>
<proteinExistence type="inferred from homology"/>
<comment type="function">
    <text evidence="8">This protein is part of the stalk that links CF(0) to CF(1). It either transmits conformational changes from CF(0) to CF(1) or is implicated in proton conduction.</text>
</comment>
<organism evidence="9 10">
    <name type="scientific">Philodulcilactobacillus myokoensis</name>
    <dbReference type="NCBI Taxonomy" id="2929573"/>
    <lineage>
        <taxon>Bacteria</taxon>
        <taxon>Bacillati</taxon>
        <taxon>Bacillota</taxon>
        <taxon>Bacilli</taxon>
        <taxon>Lactobacillales</taxon>
        <taxon>Lactobacillaceae</taxon>
        <taxon>Philodulcilactobacillus</taxon>
    </lineage>
</organism>
<reference evidence="9" key="2">
    <citation type="journal article" date="2023" name="PLoS ONE">
        <title>Philodulcilactobacillus myokoensis gen. nov., sp. nov., a fructophilic, acidophilic, and agar-phobic lactic acid bacterium isolated from fermented vegetable extracts.</title>
        <authorList>
            <person name="Kouya T."/>
            <person name="Ishiyama Y."/>
            <person name="Ohashi S."/>
            <person name="Kumakubo R."/>
            <person name="Yamazaki T."/>
            <person name="Otaki T."/>
        </authorList>
    </citation>
    <scope>NUCLEOTIDE SEQUENCE</scope>
    <source>
        <strain evidence="9">WR16-4</strain>
    </source>
</reference>
<dbReference type="NCBIfam" id="TIGR01145">
    <property type="entry name" value="ATP_synt_delta"/>
    <property type="match status" value="1"/>
</dbReference>
<evidence type="ECO:0000256" key="6">
    <source>
        <dbReference type="ARBA" id="ARBA00023196"/>
    </source>
</evidence>
<name>A0A9W6ETK4_9LACO</name>
<dbReference type="InterPro" id="IPR026015">
    <property type="entry name" value="ATP_synth_OSCP/delta_N_sf"/>
</dbReference>
<keyword evidence="5 8" id="KW-0472">Membrane</keyword>
<dbReference type="InterPro" id="IPR000711">
    <property type="entry name" value="ATPase_OSCP/dsu"/>
</dbReference>
<dbReference type="PANTHER" id="PTHR11910">
    <property type="entry name" value="ATP SYNTHASE DELTA CHAIN"/>
    <property type="match status" value="1"/>
</dbReference>
<accession>A0A9W6ETK4</accession>
<keyword evidence="6 8" id="KW-0139">CF(1)</keyword>
<dbReference type="InterPro" id="IPR020781">
    <property type="entry name" value="ATPase_OSCP/d_CS"/>
</dbReference>
<dbReference type="HAMAP" id="MF_01416">
    <property type="entry name" value="ATP_synth_delta_bact"/>
    <property type="match status" value="1"/>
</dbReference>
<comment type="caution">
    <text evidence="9">The sequence shown here is derived from an EMBL/GenBank/DDBJ whole genome shotgun (WGS) entry which is preliminary data.</text>
</comment>
<reference evidence="9" key="1">
    <citation type="submission" date="2022-07" db="EMBL/GenBank/DDBJ databases">
        <authorList>
            <person name="Kouya T."/>
            <person name="Ishiyama Y."/>
        </authorList>
    </citation>
    <scope>NUCLEOTIDE SEQUENCE</scope>
    <source>
        <strain evidence="9">WR16-4</strain>
    </source>
</reference>
<keyword evidence="8" id="KW-1003">Cell membrane</keyword>
<dbReference type="GO" id="GO:0046933">
    <property type="term" value="F:proton-transporting ATP synthase activity, rotational mechanism"/>
    <property type="evidence" value="ECO:0007669"/>
    <property type="project" value="UniProtKB-UniRule"/>
</dbReference>
<dbReference type="Proteomes" id="UP001144204">
    <property type="component" value="Unassembled WGS sequence"/>
</dbReference>
<evidence type="ECO:0000256" key="5">
    <source>
        <dbReference type="ARBA" id="ARBA00023136"/>
    </source>
</evidence>
<dbReference type="GO" id="GO:0045259">
    <property type="term" value="C:proton-transporting ATP synthase complex"/>
    <property type="evidence" value="ECO:0007669"/>
    <property type="project" value="UniProtKB-KW"/>
</dbReference>
<keyword evidence="7 8" id="KW-0066">ATP synthesis</keyword>
<keyword evidence="3 8" id="KW-0375">Hydrogen ion transport</keyword>
<keyword evidence="10" id="KW-1185">Reference proteome</keyword>
<comment type="function">
    <text evidence="8">F(1)F(0) ATP synthase produces ATP from ADP in the presence of a proton or sodium gradient. F-type ATPases consist of two structural domains, F(1) containing the extramembraneous catalytic core and F(0) containing the membrane proton channel, linked together by a central stalk and a peripheral stalk. During catalysis, ATP synthesis in the catalytic domain of F(1) is coupled via a rotary mechanism of the central stalk subunits to proton translocation.</text>
</comment>
<dbReference type="Gene3D" id="1.10.520.20">
    <property type="entry name" value="N-terminal domain of the delta subunit of the F1F0-ATP synthase"/>
    <property type="match status" value="1"/>
</dbReference>
<evidence type="ECO:0000256" key="3">
    <source>
        <dbReference type="ARBA" id="ARBA00022781"/>
    </source>
</evidence>
<dbReference type="SUPFAM" id="SSF47928">
    <property type="entry name" value="N-terminal domain of the delta subunit of the F1F0-ATP synthase"/>
    <property type="match status" value="1"/>
</dbReference>
<evidence type="ECO:0000313" key="10">
    <source>
        <dbReference type="Proteomes" id="UP001144204"/>
    </source>
</evidence>
<sequence length="180" mass="20207">MIDKITVAKRYSKAIFELFNADNKLDEGYQELNQLKTIFDQNPKLVSLLSSVSYPTNDKNKLISALVDGTSSKYVKNLIQMTCDYGRISDIPAIVDQFNHQYDEAKSIVHADVISAIKLDQDELDHLSNAFAKRVGANKVIFNTKVDQSIIGGIIIKSSNIIFDGSVRTKINRVRQLLLN</sequence>
<dbReference type="PROSITE" id="PS00389">
    <property type="entry name" value="ATPASE_DELTA"/>
    <property type="match status" value="1"/>
</dbReference>
<evidence type="ECO:0000256" key="2">
    <source>
        <dbReference type="ARBA" id="ARBA00022448"/>
    </source>
</evidence>
<protein>
    <recommendedName>
        <fullName evidence="8">ATP synthase subunit delta</fullName>
    </recommendedName>
    <alternativeName>
        <fullName evidence="8">ATP synthase F(1) sector subunit delta</fullName>
    </alternativeName>
    <alternativeName>
        <fullName evidence="8">F-type ATPase subunit delta</fullName>
        <shortName evidence="8">F-ATPase subunit delta</shortName>
    </alternativeName>
</protein>
<evidence type="ECO:0000313" key="9">
    <source>
        <dbReference type="EMBL" id="GLB47079.1"/>
    </source>
</evidence>
<evidence type="ECO:0000256" key="7">
    <source>
        <dbReference type="ARBA" id="ARBA00023310"/>
    </source>
</evidence>
<dbReference type="RefSeq" id="WP_286136539.1">
    <property type="nucleotide sequence ID" value="NZ_BRPL01000002.1"/>
</dbReference>